<dbReference type="InterPro" id="IPR036465">
    <property type="entry name" value="vWFA_dom_sf"/>
</dbReference>
<evidence type="ECO:0000313" key="4">
    <source>
        <dbReference type="EMBL" id="BBO80100.1"/>
    </source>
</evidence>
<evidence type="ECO:0000256" key="1">
    <source>
        <dbReference type="SAM" id="MobiDB-lite"/>
    </source>
</evidence>
<dbReference type="SUPFAM" id="SSF50998">
    <property type="entry name" value="Quinoprotein alcohol dehydrogenase-like"/>
    <property type="match status" value="1"/>
</dbReference>
<dbReference type="Gene3D" id="3.40.50.410">
    <property type="entry name" value="von Willebrand factor, type A domain"/>
    <property type="match status" value="1"/>
</dbReference>
<evidence type="ECO:0000259" key="3">
    <source>
        <dbReference type="PROSITE" id="PS50234"/>
    </source>
</evidence>
<accession>A0A5K7ZNE7</accession>
<dbReference type="KEGG" id="dov:DSCO28_06660"/>
<sequence length="1073" mass="116702">MKRFTIALVLALFLALWTLPLHADDTDIYGGGSVAVEPNILIIFDTSGSMSTEDVPGEYYDPATTYTGTYTSDAVYQWTESRECVEYKTKKNNKHGGGGESSECKRYEVTRTWEIFADSADDLICSTVKDELVNDGTTTGAILGSDGGYECGGTSKTLYMGNWLNYDNSSTGEDRSRIEVAQEVITNLIQNTDGVRFGLMRFNSNGGDSDEHGGRVIKAIDSVSDDETYRQELITAVNSLTADGRTPLAETLAEAGLYFAGTSSWFNSNYNHYSDDILTSSSTYTSPMEYRCQKNYIIFMTDGEPSNDSHSYLQNQPYINGDTIGDYDQDGNSGDSTSDGSSDYLDDVAKYLYDNDCNPNLGSSGDSFETQNIITYTIGFQTDQQLLLDTAINGGGEYYVANSISGLSEAFESIISKIQEVNAVFVSPVVPVSRMNRTFAGDSLYVGFFKPQQSGRWAGNIKKYGLDDDGTILDATGMEATNSDGSIKDNARSYWSTEDDGADVMSGGVGGLLLDNSNRTMYTYLGTKGALTDASNAFSTSNADLTATLLGVSSDTEKTAIINDIIGSDSDWKMGDVLHSQPLVVHYDTNSDGTEDDSYIFVGTNGGVMHAFKDSDGSETWAFIPPLQLSRLQLLSDSDTSHDYFIDGAPVVYESDSQKILLFGERRGGYNYYALDITTPTVPIYQYKIGQTLLSSIDSDGDGTVDGADAYLGQSWATPTEHKIKTSASTYENVFLIAGGYDTNQDLETPVAADTVGRAVFTVDVTDGTVSALNLNAANLSGMNNCITDAMGFDNDNDTYTDRVYAGDLGGNIWALEDHNDADDTTIVTDGSWSGRKLFSDSAVDGVQRKIFYAPDVLAEKGEDMIFFGTGDRADPEETDVVNRIYAVRNNWAAAADFETLTENDLVDVTSDLIQLGTVDEQEAVEAQLDSSRGWYFELENPGEKIISSVVVYAGVLYFTTYTPESEDDSDSATDPCTSISGRGTARLYAVDYETGASVYDYSSETETNTEDEVITTYGKKDRCYDIGTSIPSSPVIAISGEAVLYIGVEGGIQTEDALEDLSLHRFYWRQAQ</sequence>
<evidence type="ECO:0000256" key="2">
    <source>
        <dbReference type="SAM" id="SignalP"/>
    </source>
</evidence>
<organism evidence="4 5">
    <name type="scientific">Desulfosarcina ovata subsp. sediminis</name>
    <dbReference type="NCBI Taxonomy" id="885957"/>
    <lineage>
        <taxon>Bacteria</taxon>
        <taxon>Pseudomonadati</taxon>
        <taxon>Thermodesulfobacteriota</taxon>
        <taxon>Desulfobacteria</taxon>
        <taxon>Desulfobacterales</taxon>
        <taxon>Desulfosarcinaceae</taxon>
        <taxon>Desulfosarcina</taxon>
    </lineage>
</organism>
<protein>
    <submittedName>
        <fullName evidence="4">Type IV pili system adhesin PilY</fullName>
    </submittedName>
</protein>
<dbReference type="RefSeq" id="WP_155321133.1">
    <property type="nucleotide sequence ID" value="NZ_AP021876.1"/>
</dbReference>
<dbReference type="PROSITE" id="PS50234">
    <property type="entry name" value="VWFA"/>
    <property type="match status" value="1"/>
</dbReference>
<evidence type="ECO:0000313" key="5">
    <source>
        <dbReference type="Proteomes" id="UP000425960"/>
    </source>
</evidence>
<reference evidence="4 5" key="1">
    <citation type="submission" date="2019-11" db="EMBL/GenBank/DDBJ databases">
        <title>Comparative genomics of hydrocarbon-degrading Desulfosarcina strains.</title>
        <authorList>
            <person name="Watanabe M."/>
            <person name="Kojima H."/>
            <person name="Fukui M."/>
        </authorList>
    </citation>
    <scope>NUCLEOTIDE SEQUENCE [LARGE SCALE GENOMIC DNA]</scope>
    <source>
        <strain evidence="4 5">28bB2T</strain>
    </source>
</reference>
<dbReference type="EMBL" id="AP021876">
    <property type="protein sequence ID" value="BBO80100.1"/>
    <property type="molecule type" value="Genomic_DNA"/>
</dbReference>
<proteinExistence type="predicted"/>
<dbReference type="Proteomes" id="UP000425960">
    <property type="component" value="Chromosome"/>
</dbReference>
<dbReference type="InterPro" id="IPR002035">
    <property type="entry name" value="VWF_A"/>
</dbReference>
<dbReference type="AlphaFoldDB" id="A0A5K7ZNE7"/>
<dbReference type="InterPro" id="IPR011047">
    <property type="entry name" value="Quinoprotein_ADH-like_sf"/>
</dbReference>
<feature type="domain" description="VWFA" evidence="3">
    <location>
        <begin position="167"/>
        <end position="414"/>
    </location>
</feature>
<name>A0A5K7ZNE7_9BACT</name>
<feature type="compositionally biased region" description="Polar residues" evidence="1">
    <location>
        <begin position="307"/>
        <end position="318"/>
    </location>
</feature>
<feature type="signal peptide" evidence="2">
    <location>
        <begin position="1"/>
        <end position="23"/>
    </location>
</feature>
<keyword evidence="2" id="KW-0732">Signal</keyword>
<feature type="chain" id="PRO_5024310317" evidence="2">
    <location>
        <begin position="24"/>
        <end position="1073"/>
    </location>
</feature>
<feature type="compositionally biased region" description="Low complexity" evidence="1">
    <location>
        <begin position="330"/>
        <end position="340"/>
    </location>
</feature>
<feature type="region of interest" description="Disordered" evidence="1">
    <location>
        <begin position="307"/>
        <end position="340"/>
    </location>
</feature>
<gene>
    <name evidence="4" type="primary">pilY</name>
    <name evidence="4" type="ORF">DSCO28_06660</name>
</gene>
<dbReference type="SUPFAM" id="SSF53300">
    <property type="entry name" value="vWA-like"/>
    <property type="match status" value="1"/>
</dbReference>